<dbReference type="EMBL" id="CAJPVJ010031086">
    <property type="protein sequence ID" value="CAG2180285.1"/>
    <property type="molecule type" value="Genomic_DNA"/>
</dbReference>
<evidence type="ECO:0000313" key="3">
    <source>
        <dbReference type="Proteomes" id="UP000728032"/>
    </source>
</evidence>
<protein>
    <submittedName>
        <fullName evidence="2">Uncharacterized protein</fullName>
    </submittedName>
</protein>
<dbReference type="GO" id="GO:0008028">
    <property type="term" value="F:monocarboxylic acid transmembrane transporter activity"/>
    <property type="evidence" value="ECO:0007669"/>
    <property type="project" value="TreeGrafter"/>
</dbReference>
<keyword evidence="1" id="KW-1133">Transmembrane helix</keyword>
<dbReference type="EMBL" id="OC945911">
    <property type="protein sequence ID" value="CAD7663148.1"/>
    <property type="molecule type" value="Genomic_DNA"/>
</dbReference>
<accession>A0A7R9MNG6</accession>
<reference evidence="2" key="1">
    <citation type="submission" date="2020-11" db="EMBL/GenBank/DDBJ databases">
        <authorList>
            <person name="Tran Van P."/>
        </authorList>
    </citation>
    <scope>NUCLEOTIDE SEQUENCE</scope>
</reference>
<keyword evidence="3" id="KW-1185">Reference proteome</keyword>
<dbReference type="PANTHER" id="PTHR11360:SF286">
    <property type="entry name" value="GH22266P"/>
    <property type="match status" value="1"/>
</dbReference>
<evidence type="ECO:0000256" key="1">
    <source>
        <dbReference type="SAM" id="Phobius"/>
    </source>
</evidence>
<proteinExistence type="predicted"/>
<feature type="transmembrane region" description="Helical" evidence="1">
    <location>
        <begin position="74"/>
        <end position="100"/>
    </location>
</feature>
<keyword evidence="1" id="KW-0472">Membrane</keyword>
<dbReference type="AlphaFoldDB" id="A0A7R9MNG6"/>
<gene>
    <name evidence="2" type="ORF">ONB1V03_LOCUS19708</name>
</gene>
<sequence>MIGSNQLPVHSLLLSISGDSKISLQHTSVQQLSAIPEDHELIEEYDAPEEVIEDTDDEVEPHILITDPAPDGGYGWVIVLASFLCNVIVDGIAYTFGLFFEQFVQHFGTTRGKVALCGSLLNGCYLGAENST</sequence>
<dbReference type="Proteomes" id="UP000728032">
    <property type="component" value="Unassembled WGS sequence"/>
</dbReference>
<dbReference type="OrthoDB" id="6499973at2759"/>
<dbReference type="PANTHER" id="PTHR11360">
    <property type="entry name" value="MONOCARBOXYLATE TRANSPORTER"/>
    <property type="match status" value="1"/>
</dbReference>
<name>A0A7R9MNG6_9ACAR</name>
<dbReference type="InterPro" id="IPR050327">
    <property type="entry name" value="Proton-linked_MCT"/>
</dbReference>
<organism evidence="2">
    <name type="scientific">Oppiella nova</name>
    <dbReference type="NCBI Taxonomy" id="334625"/>
    <lineage>
        <taxon>Eukaryota</taxon>
        <taxon>Metazoa</taxon>
        <taxon>Ecdysozoa</taxon>
        <taxon>Arthropoda</taxon>
        <taxon>Chelicerata</taxon>
        <taxon>Arachnida</taxon>
        <taxon>Acari</taxon>
        <taxon>Acariformes</taxon>
        <taxon>Sarcoptiformes</taxon>
        <taxon>Oribatida</taxon>
        <taxon>Brachypylina</taxon>
        <taxon>Oppioidea</taxon>
        <taxon>Oppiidae</taxon>
        <taxon>Oppiella</taxon>
    </lineage>
</organism>
<keyword evidence="1" id="KW-0812">Transmembrane</keyword>
<evidence type="ECO:0000313" key="2">
    <source>
        <dbReference type="EMBL" id="CAD7663148.1"/>
    </source>
</evidence>